<comment type="caution">
    <text evidence="1">The sequence shown here is derived from an EMBL/GenBank/DDBJ whole genome shotgun (WGS) entry which is preliminary data.</text>
</comment>
<dbReference type="EMBL" id="WNYA01000001">
    <property type="protein sequence ID" value="KAG8594486.1"/>
    <property type="molecule type" value="Genomic_DNA"/>
</dbReference>
<sequence>MSGIAANKKIMHMSVNCHAFGNSFIIPCPPKYFKDLQKLKTLEKEPHNTHGDRVCAPLHPSCYTCRGDLANNCTSCPPFSTHDRHWSCSRVDFKGTYSSWLVNREKLETYNQMSFIPQKMVPFLSNSGKITSIPSGKQ</sequence>
<reference evidence="1" key="1">
    <citation type="thesis" date="2020" institute="ProQuest LLC" country="789 East Eisenhower Parkway, Ann Arbor, MI, USA">
        <title>Comparative Genomics and Chromosome Evolution.</title>
        <authorList>
            <person name="Mudd A.B."/>
        </authorList>
    </citation>
    <scope>NUCLEOTIDE SEQUENCE</scope>
    <source>
        <strain evidence="1">237g6f4</strain>
        <tissue evidence="1">Blood</tissue>
    </source>
</reference>
<name>A0AAV7DCL0_ENGPU</name>
<dbReference type="SUPFAM" id="SSF57184">
    <property type="entry name" value="Growth factor receptor domain"/>
    <property type="match status" value="1"/>
</dbReference>
<dbReference type="InterPro" id="IPR006212">
    <property type="entry name" value="Furin_repeat"/>
</dbReference>
<dbReference type="Proteomes" id="UP000824782">
    <property type="component" value="Unassembled WGS sequence"/>
</dbReference>
<accession>A0AAV7DCL0</accession>
<keyword evidence="2" id="KW-1185">Reference proteome</keyword>
<evidence type="ECO:0000313" key="1">
    <source>
        <dbReference type="EMBL" id="KAG8594486.1"/>
    </source>
</evidence>
<dbReference type="CDD" id="cd00064">
    <property type="entry name" value="FU"/>
    <property type="match status" value="1"/>
</dbReference>
<dbReference type="AlphaFoldDB" id="A0AAV7DCL0"/>
<dbReference type="InterPro" id="IPR009030">
    <property type="entry name" value="Growth_fac_rcpt_cys_sf"/>
</dbReference>
<proteinExistence type="predicted"/>
<gene>
    <name evidence="1" type="ORF">GDO81_001219</name>
</gene>
<evidence type="ECO:0000313" key="2">
    <source>
        <dbReference type="Proteomes" id="UP000824782"/>
    </source>
</evidence>
<protein>
    <submittedName>
        <fullName evidence="1">Uncharacterized protein</fullName>
    </submittedName>
</protein>
<organism evidence="1 2">
    <name type="scientific">Engystomops pustulosus</name>
    <name type="common">Tungara frog</name>
    <name type="synonym">Physalaemus pustulosus</name>
    <dbReference type="NCBI Taxonomy" id="76066"/>
    <lineage>
        <taxon>Eukaryota</taxon>
        <taxon>Metazoa</taxon>
        <taxon>Chordata</taxon>
        <taxon>Craniata</taxon>
        <taxon>Vertebrata</taxon>
        <taxon>Euteleostomi</taxon>
        <taxon>Amphibia</taxon>
        <taxon>Batrachia</taxon>
        <taxon>Anura</taxon>
        <taxon>Neobatrachia</taxon>
        <taxon>Hyloidea</taxon>
        <taxon>Leptodactylidae</taxon>
        <taxon>Leiuperinae</taxon>
        <taxon>Engystomops</taxon>
    </lineage>
</organism>